<reference evidence="2 3" key="1">
    <citation type="submission" date="2018-07" db="EMBL/GenBank/DDBJ databases">
        <title>Dyella solisilvae sp. nov., isolated from the pine and broad-leaved mixed forest soil.</title>
        <authorList>
            <person name="Gao Z."/>
            <person name="Qiu L."/>
        </authorList>
    </citation>
    <scope>NUCLEOTIDE SEQUENCE [LARGE SCALE GENOMIC DNA]</scope>
    <source>
        <strain evidence="2 3">DHG54</strain>
    </source>
</reference>
<evidence type="ECO:0000313" key="2">
    <source>
        <dbReference type="EMBL" id="RDI98031.1"/>
    </source>
</evidence>
<protein>
    <recommendedName>
        <fullName evidence="4">Rap1a immunity protein domain-containing protein</fullName>
    </recommendedName>
</protein>
<proteinExistence type="predicted"/>
<keyword evidence="3" id="KW-1185">Reference proteome</keyword>
<feature type="region of interest" description="Disordered" evidence="1">
    <location>
        <begin position="122"/>
        <end position="165"/>
    </location>
</feature>
<name>A0A370K5W1_9GAMM</name>
<feature type="compositionally biased region" description="Basic and acidic residues" evidence="1">
    <location>
        <begin position="152"/>
        <end position="165"/>
    </location>
</feature>
<dbReference type="Proteomes" id="UP000254711">
    <property type="component" value="Unassembled WGS sequence"/>
</dbReference>
<feature type="compositionally biased region" description="Low complexity" evidence="1">
    <location>
        <begin position="126"/>
        <end position="139"/>
    </location>
</feature>
<dbReference type="AlphaFoldDB" id="A0A370K5W1"/>
<feature type="compositionally biased region" description="Polar residues" evidence="1">
    <location>
        <begin position="93"/>
        <end position="106"/>
    </location>
</feature>
<comment type="caution">
    <text evidence="2">The sequence shown here is derived from an EMBL/GenBank/DDBJ whole genome shotgun (WGS) entry which is preliminary data.</text>
</comment>
<evidence type="ECO:0000313" key="3">
    <source>
        <dbReference type="Proteomes" id="UP000254711"/>
    </source>
</evidence>
<gene>
    <name evidence="2" type="ORF">DVT68_13175</name>
</gene>
<evidence type="ECO:0008006" key="4">
    <source>
        <dbReference type="Google" id="ProtNLM"/>
    </source>
</evidence>
<accession>A0A370K5W1</accession>
<feature type="region of interest" description="Disordered" evidence="1">
    <location>
        <begin position="90"/>
        <end position="109"/>
    </location>
</feature>
<organism evidence="2 3">
    <name type="scientific">Dyella solisilvae</name>
    <dbReference type="NCBI Taxonomy" id="1920168"/>
    <lineage>
        <taxon>Bacteria</taxon>
        <taxon>Pseudomonadati</taxon>
        <taxon>Pseudomonadota</taxon>
        <taxon>Gammaproteobacteria</taxon>
        <taxon>Lysobacterales</taxon>
        <taxon>Rhodanobacteraceae</taxon>
        <taxon>Dyella</taxon>
    </lineage>
</organism>
<dbReference type="EMBL" id="QQSY01000003">
    <property type="protein sequence ID" value="RDI98031.1"/>
    <property type="molecule type" value="Genomic_DNA"/>
</dbReference>
<evidence type="ECO:0000256" key="1">
    <source>
        <dbReference type="SAM" id="MobiDB-lite"/>
    </source>
</evidence>
<sequence>MAVAENTHGMTVKDVQEMSDPVRAYYINGVYDGMNAILDLQQRPGCVVPPGTSAGSLASLVDDQWRVDPKTYESLPAVAGATEAICGLWPQRGNRSPDQSPNSQQADCPWPLEMTLAGVEADRHGPASGAPPGSAAEGAQKVQEVGAVIVRHGSEMDMRPERSVQ</sequence>